<comment type="caution">
    <text evidence="4">The sequence shown here is derived from an EMBL/GenBank/DDBJ whole genome shotgun (WGS) entry which is preliminary data.</text>
</comment>
<keyword evidence="4" id="KW-0436">Ligase</keyword>
<name>A0A645HX30_9ZZZZ</name>
<dbReference type="InterPro" id="IPR050132">
    <property type="entry name" value="Gln/Glu-tRNA_Ligase"/>
</dbReference>
<dbReference type="GO" id="GO:0005829">
    <property type="term" value="C:cytosol"/>
    <property type="evidence" value="ECO:0007669"/>
    <property type="project" value="TreeGrafter"/>
</dbReference>
<dbReference type="InterPro" id="IPR020059">
    <property type="entry name" value="Glu/Gln-tRNA-synth_Ib_codon-bd"/>
</dbReference>
<feature type="domain" description="tRNA synthetases class I (E and Q) anti-codon binding" evidence="3">
    <location>
        <begin position="63"/>
        <end position="134"/>
    </location>
</feature>
<protein>
    <submittedName>
        <fullName evidence="4">Glutamine--tRNA ligase</fullName>
        <ecNumber evidence="4">6.1.1.18</ecNumber>
    </submittedName>
</protein>
<dbReference type="GO" id="GO:0005524">
    <property type="term" value="F:ATP binding"/>
    <property type="evidence" value="ECO:0007669"/>
    <property type="project" value="InterPro"/>
</dbReference>
<evidence type="ECO:0000313" key="4">
    <source>
        <dbReference type="EMBL" id="MPN43146.1"/>
    </source>
</evidence>
<dbReference type="InterPro" id="IPR049437">
    <property type="entry name" value="tRNA-synt_1c_C2"/>
</dbReference>
<dbReference type="SUPFAM" id="SSF50715">
    <property type="entry name" value="Ribosomal protein L25-like"/>
    <property type="match status" value="1"/>
</dbReference>
<dbReference type="AlphaFoldDB" id="A0A645HX30"/>
<sequence>MEEPIKKFFRLAPGKEVRLKGAYFVECTDFIKDENGEITEIHCTYDPETKSGSGFEGRKVKGTLHWVCVDDCVNAQARLYDYMMLDNQDDPNGEMIMNPESVIVRENCKIEPSIKDALKGERFQFMRNGYFCVDTKDSNKDLPVFNRIVSLKSSFKITK</sequence>
<dbReference type="InterPro" id="IPR020056">
    <property type="entry name" value="Rbsml_bL25/Gln-tRNA_synth_N"/>
</dbReference>
<dbReference type="EMBL" id="VSSQ01101359">
    <property type="protein sequence ID" value="MPN43146.1"/>
    <property type="molecule type" value="Genomic_DNA"/>
</dbReference>
<keyword evidence="1" id="KW-0648">Protein biosynthesis</keyword>
<dbReference type="EC" id="6.1.1.18" evidence="4"/>
<reference evidence="4" key="1">
    <citation type="submission" date="2019-08" db="EMBL/GenBank/DDBJ databases">
        <authorList>
            <person name="Kucharzyk K."/>
            <person name="Murdoch R.W."/>
            <person name="Higgins S."/>
            <person name="Loffler F."/>
        </authorList>
    </citation>
    <scope>NUCLEOTIDE SEQUENCE</scope>
</reference>
<dbReference type="Pfam" id="PF03950">
    <property type="entry name" value="tRNA-synt_1c_C"/>
    <property type="match status" value="1"/>
</dbReference>
<feature type="domain" description="Glutamyl/glutaminyl-tRNA synthetase class Ib anti-codon binding" evidence="2">
    <location>
        <begin position="8"/>
        <end position="46"/>
    </location>
</feature>
<dbReference type="PANTHER" id="PTHR43097:SF5">
    <property type="entry name" value="GLUTAMATE--TRNA LIGASE"/>
    <property type="match status" value="1"/>
</dbReference>
<proteinExistence type="predicted"/>
<dbReference type="Gene3D" id="2.40.240.10">
    <property type="entry name" value="Ribosomal Protein L25, Chain P"/>
    <property type="match status" value="2"/>
</dbReference>
<dbReference type="GO" id="GO:0006425">
    <property type="term" value="P:glutaminyl-tRNA aminoacylation"/>
    <property type="evidence" value="ECO:0007669"/>
    <property type="project" value="TreeGrafter"/>
</dbReference>
<organism evidence="4">
    <name type="scientific">bioreactor metagenome</name>
    <dbReference type="NCBI Taxonomy" id="1076179"/>
    <lineage>
        <taxon>unclassified sequences</taxon>
        <taxon>metagenomes</taxon>
        <taxon>ecological metagenomes</taxon>
    </lineage>
</organism>
<gene>
    <name evidence="4" type="primary">glnS_42</name>
    <name evidence="4" type="ORF">SDC9_190705</name>
</gene>
<accession>A0A645HX30</accession>
<dbReference type="GO" id="GO:0004819">
    <property type="term" value="F:glutamine-tRNA ligase activity"/>
    <property type="evidence" value="ECO:0007669"/>
    <property type="project" value="UniProtKB-EC"/>
</dbReference>
<dbReference type="Pfam" id="PF20974">
    <property type="entry name" value="tRNA-synt_1c_C2"/>
    <property type="match status" value="1"/>
</dbReference>
<evidence type="ECO:0000259" key="2">
    <source>
        <dbReference type="Pfam" id="PF03950"/>
    </source>
</evidence>
<dbReference type="InterPro" id="IPR011035">
    <property type="entry name" value="Ribosomal_bL25/Gln-tRNA_synth"/>
</dbReference>
<evidence type="ECO:0000259" key="3">
    <source>
        <dbReference type="Pfam" id="PF20974"/>
    </source>
</evidence>
<evidence type="ECO:0000256" key="1">
    <source>
        <dbReference type="ARBA" id="ARBA00022917"/>
    </source>
</evidence>
<dbReference type="PANTHER" id="PTHR43097">
    <property type="entry name" value="GLUTAMINE-TRNA LIGASE"/>
    <property type="match status" value="1"/>
</dbReference>